<dbReference type="Proteomes" id="UP001415857">
    <property type="component" value="Unassembled WGS sequence"/>
</dbReference>
<dbReference type="PANTHER" id="PTHR47481:SF22">
    <property type="entry name" value="RETROTRANSPOSON GAG DOMAIN-CONTAINING PROTEIN"/>
    <property type="match status" value="1"/>
</dbReference>
<feature type="compositionally biased region" description="Polar residues" evidence="1">
    <location>
        <begin position="125"/>
        <end position="143"/>
    </location>
</feature>
<reference evidence="2 3" key="1">
    <citation type="journal article" date="2024" name="Plant J.">
        <title>Genome sequences and population genomics reveal climatic adaptation and genomic divergence between two closely related sweetgum species.</title>
        <authorList>
            <person name="Xu W.Q."/>
            <person name="Ren C.Q."/>
            <person name="Zhang X.Y."/>
            <person name="Comes H.P."/>
            <person name="Liu X.H."/>
            <person name="Li Y.G."/>
            <person name="Kettle C.J."/>
            <person name="Jalonen R."/>
            <person name="Gaisberger H."/>
            <person name="Ma Y.Z."/>
            <person name="Qiu Y.X."/>
        </authorList>
    </citation>
    <scope>NUCLEOTIDE SEQUENCE [LARGE SCALE GENOMIC DNA]</scope>
    <source>
        <strain evidence="2">Hangzhou</strain>
    </source>
</reference>
<evidence type="ECO:0000256" key="1">
    <source>
        <dbReference type="SAM" id="MobiDB-lite"/>
    </source>
</evidence>
<comment type="caution">
    <text evidence="2">The sequence shown here is derived from an EMBL/GenBank/DDBJ whole genome shotgun (WGS) entry which is preliminary data.</text>
</comment>
<evidence type="ECO:0000313" key="2">
    <source>
        <dbReference type="EMBL" id="KAK9266854.1"/>
    </source>
</evidence>
<dbReference type="EMBL" id="JBBPBK010000048">
    <property type="protein sequence ID" value="KAK9266854.1"/>
    <property type="molecule type" value="Genomic_DNA"/>
</dbReference>
<sequence length="205" mass="23135">MSLKERLTKSRDSTPVAEYLQTIKTISDELALIDAPITDNDLVIHILNGIGTEFKEIAASIRTRETSISFEELHDKLIDYEAFLERVVTQIEPMVMTANITHRGDNSTHSNRRSNPTRGGYQGRPQFSQNRSNQGFNSNQCRRNGSFPGQGYRGFCQLCDQQHLSLFRSKIGVSNGSTILWGRESDQTSIPHIKAKEISRDSLCM</sequence>
<dbReference type="AlphaFoldDB" id="A0AAP0N943"/>
<feature type="compositionally biased region" description="Polar residues" evidence="1">
    <location>
        <begin position="107"/>
        <end position="117"/>
    </location>
</feature>
<accession>A0AAP0N943</accession>
<proteinExistence type="predicted"/>
<name>A0AAP0N943_LIQFO</name>
<organism evidence="2 3">
    <name type="scientific">Liquidambar formosana</name>
    <name type="common">Formosan gum</name>
    <dbReference type="NCBI Taxonomy" id="63359"/>
    <lineage>
        <taxon>Eukaryota</taxon>
        <taxon>Viridiplantae</taxon>
        <taxon>Streptophyta</taxon>
        <taxon>Embryophyta</taxon>
        <taxon>Tracheophyta</taxon>
        <taxon>Spermatophyta</taxon>
        <taxon>Magnoliopsida</taxon>
        <taxon>eudicotyledons</taxon>
        <taxon>Gunneridae</taxon>
        <taxon>Pentapetalae</taxon>
        <taxon>Saxifragales</taxon>
        <taxon>Altingiaceae</taxon>
        <taxon>Liquidambar</taxon>
    </lineage>
</organism>
<dbReference type="Pfam" id="PF14223">
    <property type="entry name" value="Retrotran_gag_2"/>
    <property type="match status" value="1"/>
</dbReference>
<protein>
    <submittedName>
        <fullName evidence="2">Uncharacterized protein</fullName>
    </submittedName>
</protein>
<keyword evidence="3" id="KW-1185">Reference proteome</keyword>
<gene>
    <name evidence="2" type="ORF">L1049_027113</name>
</gene>
<evidence type="ECO:0000313" key="3">
    <source>
        <dbReference type="Proteomes" id="UP001415857"/>
    </source>
</evidence>
<feature type="region of interest" description="Disordered" evidence="1">
    <location>
        <begin position="98"/>
        <end position="143"/>
    </location>
</feature>
<dbReference type="PANTHER" id="PTHR47481">
    <property type="match status" value="1"/>
</dbReference>